<name>A0A222GCR8_9GAMM</name>
<dbReference type="Pfam" id="PF07386">
    <property type="entry name" value="DUF1499"/>
    <property type="match status" value="1"/>
</dbReference>
<dbReference type="AlphaFoldDB" id="A0A222GCR8"/>
<keyword evidence="3" id="KW-1185">Reference proteome</keyword>
<sequence length="246" mass="26812">MRVFMLINTITNVCKAVVIPLLLGFPIAVIAYRMELWPMGVSFKIIKYTGYASIAVLAVSILIGLFTLFKKQYPLAKRCAFIAILSAIPAIGLSMQASKAKSLPFLHQVTTDTVNLPKFNAIIALRGDNSNPLAYDQEKLAPLQLAAYPKLKPILSQLDKDQAFAKALEVALSLGWEVVAKNEQQGIIEAVDTSALWAFKDDIAIRVQALGVSSKIDLRSISRIGGTDLGANAARVEKFITTFSDK</sequence>
<keyword evidence="1" id="KW-1133">Transmembrane helix</keyword>
<dbReference type="InterPro" id="IPR010865">
    <property type="entry name" value="DUF1499"/>
</dbReference>
<keyword evidence="1" id="KW-0812">Transmembrane</keyword>
<protein>
    <submittedName>
        <fullName evidence="2">DUF1499 domain-containing protein</fullName>
    </submittedName>
</protein>
<evidence type="ECO:0000313" key="2">
    <source>
        <dbReference type="EMBL" id="ASP49174.1"/>
    </source>
</evidence>
<feature type="transmembrane region" description="Helical" evidence="1">
    <location>
        <begin position="80"/>
        <end position="98"/>
    </location>
</feature>
<evidence type="ECO:0000256" key="1">
    <source>
        <dbReference type="SAM" id="Phobius"/>
    </source>
</evidence>
<dbReference type="EMBL" id="CP020465">
    <property type="protein sequence ID" value="ASP49174.1"/>
    <property type="molecule type" value="Genomic_DNA"/>
</dbReference>
<evidence type="ECO:0000313" key="3">
    <source>
        <dbReference type="Proteomes" id="UP000202259"/>
    </source>
</evidence>
<gene>
    <name evidence="2" type="ORF">B5D82_16220</name>
</gene>
<dbReference type="Proteomes" id="UP000202259">
    <property type="component" value="Chromosome"/>
</dbReference>
<dbReference type="KEGG" id="cber:B5D82_16220"/>
<reference evidence="2 3" key="1">
    <citation type="submission" date="2017-08" db="EMBL/GenBank/DDBJ databases">
        <title>Complete genome of Colwellia sp. NB097-1, a psychrophile bacterium ioslated from Bering Sea.</title>
        <authorList>
            <person name="Chen X."/>
        </authorList>
    </citation>
    <scope>NUCLEOTIDE SEQUENCE [LARGE SCALE GENOMIC DNA]</scope>
    <source>
        <strain evidence="2 3">NB097-1</strain>
    </source>
</reference>
<keyword evidence="1" id="KW-0472">Membrane</keyword>
<feature type="transmembrane region" description="Helical" evidence="1">
    <location>
        <begin position="45"/>
        <end position="68"/>
    </location>
</feature>
<accession>A0A222GCR8</accession>
<feature type="transmembrane region" description="Helical" evidence="1">
    <location>
        <begin position="12"/>
        <end position="33"/>
    </location>
</feature>
<organism evidence="2 3">
    <name type="scientific">Cognaticolwellia beringensis</name>
    <dbReference type="NCBI Taxonomy" id="1967665"/>
    <lineage>
        <taxon>Bacteria</taxon>
        <taxon>Pseudomonadati</taxon>
        <taxon>Pseudomonadota</taxon>
        <taxon>Gammaproteobacteria</taxon>
        <taxon>Alteromonadales</taxon>
        <taxon>Colwelliaceae</taxon>
        <taxon>Cognaticolwellia</taxon>
    </lineage>
</organism>
<proteinExistence type="predicted"/>